<dbReference type="EMBL" id="MPIN01000017">
    <property type="protein sequence ID" value="OJH34783.1"/>
    <property type="molecule type" value="Genomic_DNA"/>
</dbReference>
<organism evidence="1 2">
    <name type="scientific">Cystobacter ferrugineus</name>
    <dbReference type="NCBI Taxonomy" id="83449"/>
    <lineage>
        <taxon>Bacteria</taxon>
        <taxon>Pseudomonadati</taxon>
        <taxon>Myxococcota</taxon>
        <taxon>Myxococcia</taxon>
        <taxon>Myxococcales</taxon>
        <taxon>Cystobacterineae</taxon>
        <taxon>Archangiaceae</taxon>
        <taxon>Cystobacter</taxon>
    </lineage>
</organism>
<dbReference type="STRING" id="83449.BON30_42280"/>
<dbReference type="RefSeq" id="WP_071904265.1">
    <property type="nucleotide sequence ID" value="NZ_MPIN01000017.1"/>
</dbReference>
<reference evidence="1 2" key="2">
    <citation type="submission" date="2016-12" db="EMBL/GenBank/DDBJ databases">
        <title>Draft Genome Sequence of Cystobacter ferrugineus Strain Cbfe23.</title>
        <authorList>
            <person name="Akbar S."/>
            <person name="Dowd S.E."/>
            <person name="Stevens D.C."/>
        </authorList>
    </citation>
    <scope>NUCLEOTIDE SEQUENCE [LARGE SCALE GENOMIC DNA]</scope>
    <source>
        <strain evidence="1 2">Cbfe23</strain>
    </source>
</reference>
<evidence type="ECO:0000313" key="1">
    <source>
        <dbReference type="EMBL" id="OJH34783.1"/>
    </source>
</evidence>
<dbReference type="AlphaFoldDB" id="A0A1L9AXX9"/>
<comment type="caution">
    <text evidence="1">The sequence shown here is derived from an EMBL/GenBank/DDBJ whole genome shotgun (WGS) entry which is preliminary data.</text>
</comment>
<name>A0A1L9AXX9_9BACT</name>
<accession>A0A1L9AXX9</accession>
<dbReference type="Proteomes" id="UP000182229">
    <property type="component" value="Unassembled WGS sequence"/>
</dbReference>
<protein>
    <submittedName>
        <fullName evidence="1">Uncharacterized protein</fullName>
    </submittedName>
</protein>
<gene>
    <name evidence="1" type="ORF">BON30_42280</name>
</gene>
<reference evidence="2" key="1">
    <citation type="submission" date="2016-11" db="EMBL/GenBank/DDBJ databases">
        <authorList>
            <person name="Shukria A."/>
            <person name="Stevens D.C."/>
        </authorList>
    </citation>
    <scope>NUCLEOTIDE SEQUENCE [LARGE SCALE GENOMIC DNA]</scope>
    <source>
        <strain evidence="2">Cbfe23</strain>
    </source>
</reference>
<dbReference type="OrthoDB" id="5492891at2"/>
<proteinExistence type="predicted"/>
<evidence type="ECO:0000313" key="2">
    <source>
        <dbReference type="Proteomes" id="UP000182229"/>
    </source>
</evidence>
<keyword evidence="2" id="KW-1185">Reference proteome</keyword>
<sequence>MALPALAIGWLMVASVPAIKYKAQASVTSVTRTKLLTETADSNVVTDVLIAPRLDSELYTNRLDVKFVAEPQIFLRQVPLNTTVEFLLSTYAWVEYKLRRDFSLVAVHTTTFGTFPLSDFRGAGGSDLPVNPGESQGFLLSSSYVYTETLAGFQSSFGVKRLNVAGTLGWIVNGLLDYPVHPLKRGEAAYPQQRLPQLRLDAVYGATRRDYLSLMVLGQDVHFSTANRDSLLQVAPGIKHAFSPLVDLSLSPGIALGRVYPRRQDLEPFNVTMPTLEAQLDAPVPLGHHWPVKARLRARYVPYMDPLTTQLVPRGELGVDLKWEGRREAKVTGGVRYAHPLTSGLHRNDQEVRADLEALLPLPLSRYLFLQAKGQFSWRNHAVLSFSRDLETFAPVVQWLTSVGLVVRYDRGRL</sequence>